<gene>
    <name evidence="1" type="ORF">BRPE64_ACDS12250</name>
</gene>
<reference evidence="1 2" key="1">
    <citation type="journal article" date="2013" name="Genome Announc.">
        <title>Complete Genome Sequence of Burkholderia sp. Strain RPE64, Bacterial Symbiont of the Bean Bug Riptortus pedestris.</title>
        <authorList>
            <person name="Shibata T.F."/>
            <person name="Maeda T."/>
            <person name="Nikoh N."/>
            <person name="Yamaguchi K."/>
            <person name="Oshima K."/>
            <person name="Hattori M."/>
            <person name="Nishiyama T."/>
            <person name="Hasebe M."/>
            <person name="Fukatsu T."/>
            <person name="Kikuchi Y."/>
            <person name="Shigenobu S."/>
        </authorList>
    </citation>
    <scope>NUCLEOTIDE SEQUENCE [LARGE SCALE GENOMIC DNA]</scope>
</reference>
<sequence length="82" mass="8683">MIRCSTKASNNFIGDYDRLSPADGHGLSRFALVSLKSEGSRKNTLGRCSARLDNPVSILTVAAVTVSSKQAAVAAHRRIPGL</sequence>
<reference evidence="1 2" key="2">
    <citation type="journal article" date="2018" name="Int. J. Syst. Evol. Microbiol.">
        <title>Burkholderia insecticola sp. nov., a gut symbiotic bacterium of the bean bug Riptortus pedestris.</title>
        <authorList>
            <person name="Takeshita K."/>
            <person name="Tamaki H."/>
            <person name="Ohbayashi T."/>
            <person name="Meng X.-Y."/>
            <person name="Sone T."/>
            <person name="Mitani Y."/>
            <person name="Peeters C."/>
            <person name="Kikuchi Y."/>
            <person name="Vandamme P."/>
        </authorList>
    </citation>
    <scope>NUCLEOTIDE SEQUENCE [LARGE SCALE GENOMIC DNA]</scope>
    <source>
        <strain evidence="1">RPE64</strain>
    </source>
</reference>
<name>R4WGM5_9BURK</name>
<dbReference type="PATRIC" id="fig|758793.3.peg.1226"/>
<evidence type="ECO:0000313" key="2">
    <source>
        <dbReference type="Proteomes" id="UP000013966"/>
    </source>
</evidence>
<dbReference type="Proteomes" id="UP000013966">
    <property type="component" value="Chromosome 1"/>
</dbReference>
<organism evidence="1 2">
    <name type="scientific">Caballeronia insecticola</name>
    <dbReference type="NCBI Taxonomy" id="758793"/>
    <lineage>
        <taxon>Bacteria</taxon>
        <taxon>Pseudomonadati</taxon>
        <taxon>Pseudomonadota</taxon>
        <taxon>Betaproteobacteria</taxon>
        <taxon>Burkholderiales</taxon>
        <taxon>Burkholderiaceae</taxon>
        <taxon>Caballeronia</taxon>
    </lineage>
</organism>
<protein>
    <submittedName>
        <fullName evidence="1">Uncharacterized protein</fullName>
    </submittedName>
</protein>
<proteinExistence type="predicted"/>
<dbReference type="KEGG" id="buo:BRPE64_ACDS12250"/>
<evidence type="ECO:0000313" key="1">
    <source>
        <dbReference type="EMBL" id="BAN22979.1"/>
    </source>
</evidence>
<dbReference type="AlphaFoldDB" id="R4WGM5"/>
<dbReference type="EMBL" id="AP013058">
    <property type="protein sequence ID" value="BAN22979.1"/>
    <property type="molecule type" value="Genomic_DNA"/>
</dbReference>
<dbReference type="STRING" id="758793.BRPE64_ACDS12250"/>
<keyword evidence="2" id="KW-1185">Reference proteome</keyword>
<dbReference type="HOGENOM" id="CLU_2551761_0_0_4"/>
<accession>R4WGM5</accession>